<keyword evidence="2" id="KW-1185">Reference proteome</keyword>
<dbReference type="InterPro" id="IPR047717">
    <property type="entry name" value="CC_star_Cory"/>
</dbReference>
<dbReference type="AlphaFoldDB" id="A0A498C5D3"/>
<organism evidence="1 2">
    <name type="scientific">Alkalispirillum mobile</name>
    <dbReference type="NCBI Taxonomy" id="85925"/>
    <lineage>
        <taxon>Bacteria</taxon>
        <taxon>Pseudomonadati</taxon>
        <taxon>Pseudomonadota</taxon>
        <taxon>Gammaproteobacteria</taxon>
        <taxon>Chromatiales</taxon>
        <taxon>Ectothiorhodospiraceae</taxon>
        <taxon>Alkalispirillum</taxon>
    </lineage>
</organism>
<dbReference type="OrthoDB" id="5358049at2"/>
<name>A0A498C5D3_9GAMM</name>
<evidence type="ECO:0008006" key="3">
    <source>
        <dbReference type="Google" id="ProtNLM"/>
    </source>
</evidence>
<dbReference type="Pfam" id="PF25952">
    <property type="entry name" value="DUF7990"/>
    <property type="match status" value="1"/>
</dbReference>
<dbReference type="RefSeq" id="WP_121441856.1">
    <property type="nucleotide sequence ID" value="NZ_RCDA01000001.1"/>
</dbReference>
<sequence length="91" mass="11091">MSDPDEPRNPIARWLYRYDRMLRLGHEAEVIRELRDEDDLFLFMCFSEMLGVPNPVSYHTLELYPLIIEEFHEWHQRMGLERSPLDHIRCC</sequence>
<evidence type="ECO:0000313" key="2">
    <source>
        <dbReference type="Proteomes" id="UP000275461"/>
    </source>
</evidence>
<dbReference type="InterPro" id="IPR058303">
    <property type="entry name" value="DUF7990"/>
</dbReference>
<protein>
    <recommendedName>
        <fullName evidence="3">DNA helicase</fullName>
    </recommendedName>
</protein>
<reference evidence="1 2" key="1">
    <citation type="submission" date="2018-10" db="EMBL/GenBank/DDBJ databases">
        <title>Genomic Encyclopedia of Type Strains, Phase IV (KMG-IV): sequencing the most valuable type-strain genomes for metagenomic binning, comparative biology and taxonomic classification.</title>
        <authorList>
            <person name="Goeker M."/>
        </authorList>
    </citation>
    <scope>NUCLEOTIDE SEQUENCE [LARGE SCALE GENOMIC DNA]</scope>
    <source>
        <strain evidence="1 2">DSM 12769</strain>
    </source>
</reference>
<proteinExistence type="predicted"/>
<dbReference type="Proteomes" id="UP000275461">
    <property type="component" value="Unassembled WGS sequence"/>
</dbReference>
<gene>
    <name evidence="1" type="ORF">DFR31_1385</name>
</gene>
<comment type="caution">
    <text evidence="1">The sequence shown here is derived from an EMBL/GenBank/DDBJ whole genome shotgun (WGS) entry which is preliminary data.</text>
</comment>
<dbReference type="EMBL" id="RCDA01000001">
    <property type="protein sequence ID" value="RLK51444.1"/>
    <property type="molecule type" value="Genomic_DNA"/>
</dbReference>
<evidence type="ECO:0000313" key="1">
    <source>
        <dbReference type="EMBL" id="RLK51444.1"/>
    </source>
</evidence>
<accession>A0A498C5D3</accession>
<dbReference type="NCBIfam" id="NF041419">
    <property type="entry name" value="CC_star_Cory"/>
    <property type="match status" value="1"/>
</dbReference>